<dbReference type="EMBL" id="AHEA01000045">
    <property type="protein sequence ID" value="EJQ73434.1"/>
    <property type="molecule type" value="Genomic_DNA"/>
</dbReference>
<evidence type="ECO:0000313" key="3">
    <source>
        <dbReference type="Proteomes" id="UP000006977"/>
    </source>
</evidence>
<comment type="caution">
    <text evidence="2">The sequence shown here is derived from an EMBL/GenBank/DDBJ whole genome shotgun (WGS) entry which is preliminary data.</text>
</comment>
<evidence type="ECO:0000313" key="2">
    <source>
        <dbReference type="EMBL" id="EJQ73434.1"/>
    </source>
</evidence>
<gene>
    <name evidence="2" type="ORF">IGC_05105</name>
</gene>
<accession>J8DB37</accession>
<dbReference type="AlphaFoldDB" id="J8DB37"/>
<organism evidence="2 3">
    <name type="scientific">Bacillus cereus HuA4-10</name>
    <dbReference type="NCBI Taxonomy" id="1053206"/>
    <lineage>
        <taxon>Bacteria</taxon>
        <taxon>Bacillati</taxon>
        <taxon>Bacillota</taxon>
        <taxon>Bacilli</taxon>
        <taxon>Bacillales</taxon>
        <taxon>Bacillaceae</taxon>
        <taxon>Bacillus</taxon>
        <taxon>Bacillus cereus group</taxon>
    </lineage>
</organism>
<keyword evidence="1" id="KW-0812">Transmembrane</keyword>
<keyword evidence="1" id="KW-1133">Transmembrane helix</keyword>
<keyword evidence="1" id="KW-0472">Membrane</keyword>
<reference evidence="2 3" key="1">
    <citation type="submission" date="2012-04" db="EMBL/GenBank/DDBJ databases">
        <title>The Genome Sequence of Bacillus cereus HuA4-10.</title>
        <authorList>
            <consortium name="The Broad Institute Genome Sequencing Platform"/>
            <consortium name="The Broad Institute Genome Sequencing Center for Infectious Disease"/>
            <person name="Feldgarden M."/>
            <person name="Van der Auwera G.A."/>
            <person name="Mahillon J."/>
            <person name="Duprez V."/>
            <person name="Timmery S."/>
            <person name="Mattelet C."/>
            <person name="Dierick K."/>
            <person name="Sun M."/>
            <person name="Yu Z."/>
            <person name="Zhu L."/>
            <person name="Hu X."/>
            <person name="Shank E.B."/>
            <person name="Swiecicka I."/>
            <person name="Hansen B.M."/>
            <person name="Andrup L."/>
            <person name="Young S.K."/>
            <person name="Zeng Q."/>
            <person name="Gargeya S."/>
            <person name="Fitzgerald M."/>
            <person name="Haas B."/>
            <person name="Abouelleil A."/>
            <person name="Alvarado L."/>
            <person name="Arachchi H.M."/>
            <person name="Berlin A."/>
            <person name="Chapman S.B."/>
            <person name="Goldberg J."/>
            <person name="Griggs A."/>
            <person name="Gujja S."/>
            <person name="Hansen M."/>
            <person name="Howarth C."/>
            <person name="Imamovic A."/>
            <person name="Larimer J."/>
            <person name="McCowen C."/>
            <person name="Montmayeur A."/>
            <person name="Murphy C."/>
            <person name="Neiman D."/>
            <person name="Pearson M."/>
            <person name="Priest M."/>
            <person name="Roberts A."/>
            <person name="Saif S."/>
            <person name="Shea T."/>
            <person name="Sisk P."/>
            <person name="Sykes S."/>
            <person name="Wortman J."/>
            <person name="Nusbaum C."/>
            <person name="Birren B."/>
        </authorList>
    </citation>
    <scope>NUCLEOTIDE SEQUENCE [LARGE SCALE GENOMIC DNA]</scope>
    <source>
        <strain evidence="2 3">HuA4-10</strain>
    </source>
</reference>
<dbReference type="Proteomes" id="UP000006977">
    <property type="component" value="Unassembled WGS sequence"/>
</dbReference>
<evidence type="ECO:0000256" key="1">
    <source>
        <dbReference type="SAM" id="Phobius"/>
    </source>
</evidence>
<proteinExistence type="predicted"/>
<name>J8DB37_BACCE</name>
<protein>
    <submittedName>
        <fullName evidence="2">Uncharacterized protein</fullName>
    </submittedName>
</protein>
<feature type="transmembrane region" description="Helical" evidence="1">
    <location>
        <begin position="12"/>
        <end position="31"/>
    </location>
</feature>
<dbReference type="PATRIC" id="fig|1053206.3.peg.5226"/>
<sequence length="69" mass="8397">MIEVYKVKNSYKVFICIWIIILLFFVIYFGYKMTSDNNQVSIQEKQVKQEVQKMSEESNEREIESFEIF</sequence>
<dbReference type="HOGENOM" id="CLU_3004217_0_0_9"/>